<evidence type="ECO:0000259" key="2">
    <source>
        <dbReference type="Pfam" id="PF02829"/>
    </source>
</evidence>
<keyword evidence="5" id="KW-1185">Reference proteome</keyword>
<dbReference type="PIRSF" id="PIRSF037847">
    <property type="entry name" value="NiaR"/>
    <property type="match status" value="1"/>
</dbReference>
<dbReference type="Proteomes" id="UP001065549">
    <property type="component" value="Unassembled WGS sequence"/>
</dbReference>
<dbReference type="InterPro" id="IPR013196">
    <property type="entry name" value="HTH_11"/>
</dbReference>
<gene>
    <name evidence="4" type="ORF">OBO34_22070</name>
</gene>
<proteinExistence type="predicted"/>
<evidence type="ECO:0000256" key="1">
    <source>
        <dbReference type="PIRSR" id="PIRSR037847-1"/>
    </source>
</evidence>
<feature type="domain" description="Helix-turn-helix type 11" evidence="3">
    <location>
        <begin position="6"/>
        <end position="58"/>
    </location>
</feature>
<dbReference type="SUPFAM" id="SSF46785">
    <property type="entry name" value="Winged helix' DNA-binding domain"/>
    <property type="match status" value="1"/>
</dbReference>
<keyword evidence="1" id="KW-0533">Nickel</keyword>
<organism evidence="4 5">
    <name type="scientific">Hominibacterium faecale</name>
    <dbReference type="NCBI Taxonomy" id="2839743"/>
    <lineage>
        <taxon>Bacteria</taxon>
        <taxon>Bacillati</taxon>
        <taxon>Bacillota</taxon>
        <taxon>Clostridia</taxon>
        <taxon>Peptostreptococcales</taxon>
        <taxon>Anaerovoracaceae</taxon>
        <taxon>Hominibacterium</taxon>
    </lineage>
</organism>
<dbReference type="PANTHER" id="PTHR40068">
    <property type="entry name" value="TRANSCRIPTION REPRESSOR NIAR-RELATED"/>
    <property type="match status" value="1"/>
</dbReference>
<reference evidence="4" key="1">
    <citation type="submission" date="2022-09" db="EMBL/GenBank/DDBJ databases">
        <title>Culturomic study of gut microbiota in children with autism spectrum disorder.</title>
        <authorList>
            <person name="Efimov B.A."/>
            <person name="Chaplin A.V."/>
            <person name="Sokolova S.R."/>
            <person name="Pikina A.P."/>
            <person name="Korzhanova M."/>
            <person name="Belova V."/>
            <person name="Korostin D."/>
        </authorList>
    </citation>
    <scope>NUCLEOTIDE SEQUENCE</scope>
    <source>
        <strain evidence="4">ASD5510</strain>
    </source>
</reference>
<dbReference type="Gene3D" id="1.10.10.10">
    <property type="entry name" value="Winged helix-like DNA-binding domain superfamily/Winged helix DNA-binding domain"/>
    <property type="match status" value="1"/>
</dbReference>
<feature type="binding site" evidence="1">
    <location>
        <position position="77"/>
    </location>
    <ligand>
        <name>Ni(2+)</name>
        <dbReference type="ChEBI" id="CHEBI:49786"/>
    </ligand>
</feature>
<feature type="domain" description="3H" evidence="2">
    <location>
        <begin position="74"/>
        <end position="169"/>
    </location>
</feature>
<feature type="binding site" evidence="1">
    <location>
        <position position="85"/>
    </location>
    <ligand>
        <name>Ni(2+)</name>
        <dbReference type="ChEBI" id="CHEBI:49786"/>
    </ligand>
</feature>
<comment type="caution">
    <text evidence="4">The sequence shown here is derived from an EMBL/GenBank/DDBJ whole genome shotgun (WGS) entry which is preliminary data.</text>
</comment>
<evidence type="ECO:0000313" key="4">
    <source>
        <dbReference type="EMBL" id="MCU7381005.1"/>
    </source>
</evidence>
<evidence type="ECO:0000313" key="5">
    <source>
        <dbReference type="Proteomes" id="UP001065549"/>
    </source>
</evidence>
<dbReference type="GO" id="GO:0046872">
    <property type="term" value="F:metal ion binding"/>
    <property type="evidence" value="ECO:0007669"/>
    <property type="project" value="UniProtKB-KW"/>
</dbReference>
<dbReference type="InterPro" id="IPR036390">
    <property type="entry name" value="WH_DNA-bd_sf"/>
</dbReference>
<dbReference type="EMBL" id="JAOSHN010000020">
    <property type="protein sequence ID" value="MCU7381005.1"/>
    <property type="molecule type" value="Genomic_DNA"/>
</dbReference>
<dbReference type="Pfam" id="PF02829">
    <property type="entry name" value="3H"/>
    <property type="match status" value="1"/>
</dbReference>
<dbReference type="InterPro" id="IPR035922">
    <property type="entry name" value="3H_dom_sf"/>
</dbReference>
<dbReference type="PANTHER" id="PTHR40068:SF1">
    <property type="entry name" value="TRANSCRIPTION REPRESSOR NIAR-RELATED"/>
    <property type="match status" value="1"/>
</dbReference>
<name>A0A9J6QZZ4_9FIRM</name>
<dbReference type="SUPFAM" id="SSF75500">
    <property type="entry name" value="Putative transcriptional regulator TM1602, C-terminal domain"/>
    <property type="match status" value="1"/>
</dbReference>
<dbReference type="RefSeq" id="WP_148398362.1">
    <property type="nucleotide sequence ID" value="NZ_JAJAGH010000024.1"/>
</dbReference>
<sequence length="175" mass="19132">MDANKRRSQILALLKKSQMPVSASSLAEQLSVSRQIIVGDVAILRASGAHISATPRGYVYEEEASAFPYEGLLACRHSPDQLREELYTIVDYGGFVIDVTIEHPLYGQLSGPLNIGSRYDVDLFIEKVEAAENAKPLSVLTGGIHLHRIGCKDSAVFSLIKEKLDEKGIIFSSAE</sequence>
<dbReference type="AlphaFoldDB" id="A0A9J6QZZ4"/>
<protein>
    <submittedName>
        <fullName evidence="4">Transcription repressor NadR</fullName>
    </submittedName>
</protein>
<feature type="binding site" evidence="1">
    <location>
        <position position="147"/>
    </location>
    <ligand>
        <name>Ni(2+)</name>
        <dbReference type="ChEBI" id="CHEBI:49786"/>
    </ligand>
</feature>
<accession>A0A9J6QZZ4</accession>
<keyword evidence="1" id="KW-0479">Metal-binding</keyword>
<dbReference type="InterPro" id="IPR026043">
    <property type="entry name" value="NadR"/>
</dbReference>
<dbReference type="Gene3D" id="3.30.1340.20">
    <property type="entry name" value="3H domain"/>
    <property type="match status" value="1"/>
</dbReference>
<evidence type="ECO:0000259" key="3">
    <source>
        <dbReference type="Pfam" id="PF08279"/>
    </source>
</evidence>
<dbReference type="InterPro" id="IPR004173">
    <property type="entry name" value="3H_domain"/>
</dbReference>
<feature type="binding site" evidence="1">
    <location>
        <position position="145"/>
    </location>
    <ligand>
        <name>Ni(2+)</name>
        <dbReference type="ChEBI" id="CHEBI:49786"/>
    </ligand>
</feature>
<dbReference type="InterPro" id="IPR036388">
    <property type="entry name" value="WH-like_DNA-bd_sf"/>
</dbReference>
<dbReference type="Pfam" id="PF08279">
    <property type="entry name" value="HTH_11"/>
    <property type="match status" value="1"/>
</dbReference>